<dbReference type="KEGG" id="hazt:108677210"/>
<keyword evidence="2" id="KW-1133">Transmembrane helix</keyword>
<reference evidence="5" key="4">
    <citation type="submission" date="2025-04" db="UniProtKB">
        <authorList>
            <consortium name="RefSeq"/>
        </authorList>
    </citation>
    <scope>IDENTIFICATION</scope>
    <source>
        <tissue evidence="5">Whole organism</tissue>
    </source>
</reference>
<feature type="region of interest" description="Disordered" evidence="1">
    <location>
        <begin position="215"/>
        <end position="251"/>
    </location>
</feature>
<name>A0A6A0H4Z3_HYAAZ</name>
<feature type="transmembrane region" description="Helical" evidence="2">
    <location>
        <begin position="82"/>
        <end position="108"/>
    </location>
</feature>
<evidence type="ECO:0000256" key="2">
    <source>
        <dbReference type="SAM" id="Phobius"/>
    </source>
</evidence>
<evidence type="ECO:0000313" key="4">
    <source>
        <dbReference type="Proteomes" id="UP000694843"/>
    </source>
</evidence>
<dbReference type="EMBL" id="JQDR03006587">
    <property type="protein sequence ID" value="KAA0199980.1"/>
    <property type="molecule type" value="Genomic_DNA"/>
</dbReference>
<reference evidence="3" key="2">
    <citation type="journal article" date="2018" name="Environ. Sci. Technol.">
        <title>The Toxicogenome of Hyalella azteca: A Model for Sediment Ecotoxicology and Evolutionary Toxicology.</title>
        <authorList>
            <person name="Poynton H.C."/>
            <person name="Hasenbein S."/>
            <person name="Benoit J.B."/>
            <person name="Sepulveda M.S."/>
            <person name="Poelchau M.F."/>
            <person name="Hughes D.S.T."/>
            <person name="Murali S.C."/>
            <person name="Chen S."/>
            <person name="Glastad K.M."/>
            <person name="Goodisman M.A.D."/>
            <person name="Werren J.H."/>
            <person name="Vineis J.H."/>
            <person name="Bowen J.L."/>
            <person name="Friedrich M."/>
            <person name="Jones J."/>
            <person name="Robertson H.M."/>
            <person name="Feyereisen R."/>
            <person name="Mechler-Hickson A."/>
            <person name="Mathers N."/>
            <person name="Lee C.E."/>
            <person name="Colbourne J.K."/>
            <person name="Biales A."/>
            <person name="Johnston J.S."/>
            <person name="Wellborn G.A."/>
            <person name="Rosendale A.J."/>
            <person name="Cridge A.G."/>
            <person name="Munoz-Torres M.C."/>
            <person name="Bain P.A."/>
            <person name="Manny A.R."/>
            <person name="Major K.M."/>
            <person name="Lambert F.N."/>
            <person name="Vulpe C.D."/>
            <person name="Tuck P."/>
            <person name="Blalock B.J."/>
            <person name="Lin Y.Y."/>
            <person name="Smith M.E."/>
            <person name="Ochoa-Acuna H."/>
            <person name="Chen M.M."/>
            <person name="Childers C.P."/>
            <person name="Qu J."/>
            <person name="Dugan S."/>
            <person name="Lee S.L."/>
            <person name="Chao H."/>
            <person name="Dinh H."/>
            <person name="Han Y."/>
            <person name="Doddapaneni H."/>
            <person name="Worley K.C."/>
            <person name="Muzny D.M."/>
            <person name="Gibbs R.A."/>
            <person name="Richards S."/>
        </authorList>
    </citation>
    <scope>NUCLEOTIDE SEQUENCE</scope>
    <source>
        <strain evidence="3">HAZT.00-mixed</strain>
        <tissue evidence="3">Whole organism</tissue>
    </source>
</reference>
<feature type="transmembrane region" description="Helical" evidence="2">
    <location>
        <begin position="54"/>
        <end position="75"/>
    </location>
</feature>
<dbReference type="Proteomes" id="UP000694843">
    <property type="component" value="Unplaced"/>
</dbReference>
<keyword evidence="2" id="KW-0472">Membrane</keyword>
<dbReference type="GeneID" id="108677210"/>
<dbReference type="AlphaFoldDB" id="A0A6A0H4Z3"/>
<proteinExistence type="predicted"/>
<dbReference type="RefSeq" id="XP_018020887.1">
    <property type="nucleotide sequence ID" value="XM_018165398.2"/>
</dbReference>
<keyword evidence="4" id="KW-1185">Reference proteome</keyword>
<feature type="transmembrane region" description="Helical" evidence="2">
    <location>
        <begin position="12"/>
        <end position="34"/>
    </location>
</feature>
<sequence length="251" mass="26626">MPDKEFACGLKYQTTAYIVCGVQVGLSVALIITGGVNIDYKSCDNASECYYENFVPWEMVIGGIVSLTAATLLWIGARSTRIVTLLAFAGMTALCALNFFFTAIYGIVEEESEAFAIVLLFISAIFFLFSPVFALMYRRVIISELPPPRVVLATPYVTTAPYPGQVVLEPIPMSGAYPHAGANYGVSYTIPQSSYGAPPPSYGVPPPSYGAPPPSYGASPSYGTPQASYSVAAPQPSPSAKGANPDNAPYP</sequence>
<evidence type="ECO:0000256" key="1">
    <source>
        <dbReference type="SAM" id="MobiDB-lite"/>
    </source>
</evidence>
<reference evidence="3" key="1">
    <citation type="submission" date="2014-08" db="EMBL/GenBank/DDBJ databases">
        <authorList>
            <person name="Murali S."/>
            <person name="Richards S."/>
            <person name="Bandaranaike D."/>
            <person name="Bellair M."/>
            <person name="Blankenburg K."/>
            <person name="Chao H."/>
            <person name="Dinh H."/>
            <person name="Doddapaneni H."/>
            <person name="Dugan-Rocha S."/>
            <person name="Elkadiri S."/>
            <person name="Gnanaolivu R."/>
            <person name="Hughes D."/>
            <person name="Lee S."/>
            <person name="Li M."/>
            <person name="Ming W."/>
            <person name="Munidasa M."/>
            <person name="Muniz J."/>
            <person name="Nguyen L."/>
            <person name="Osuji N."/>
            <person name="Pu L.-L."/>
            <person name="Puazo M."/>
            <person name="Skinner E."/>
            <person name="Qu C."/>
            <person name="Quiroz J."/>
            <person name="Raj R."/>
            <person name="Weissenberger G."/>
            <person name="Xin Y."/>
            <person name="Zou X."/>
            <person name="Han Y."/>
            <person name="Worley K."/>
            <person name="Muzny D."/>
            <person name="Gibbs R."/>
        </authorList>
    </citation>
    <scope>NUCLEOTIDE SEQUENCE</scope>
    <source>
        <strain evidence="3">HAZT.00-mixed</strain>
        <tissue evidence="3">Whole organism</tissue>
    </source>
</reference>
<keyword evidence="2" id="KW-0812">Transmembrane</keyword>
<accession>A0A6A0H4Z3</accession>
<dbReference type="Proteomes" id="UP000711488">
    <property type="component" value="Unassembled WGS sequence"/>
</dbReference>
<protein>
    <submittedName>
        <fullName evidence="5">Extensin</fullName>
    </submittedName>
</protein>
<evidence type="ECO:0000313" key="5">
    <source>
        <dbReference type="RefSeq" id="XP_018020887.1"/>
    </source>
</evidence>
<gene>
    <name evidence="5" type="primary">LOC108677210</name>
    <name evidence="3" type="ORF">HAZT_HAZT001370</name>
</gene>
<feature type="transmembrane region" description="Helical" evidence="2">
    <location>
        <begin position="114"/>
        <end position="137"/>
    </location>
</feature>
<evidence type="ECO:0000313" key="3">
    <source>
        <dbReference type="EMBL" id="KAA0199980.1"/>
    </source>
</evidence>
<reference evidence="3" key="3">
    <citation type="submission" date="2019-06" db="EMBL/GenBank/DDBJ databases">
        <authorList>
            <person name="Poynton C."/>
            <person name="Hasenbein S."/>
            <person name="Benoit J.B."/>
            <person name="Sepulveda M.S."/>
            <person name="Poelchau M.F."/>
            <person name="Murali S.C."/>
            <person name="Chen S."/>
            <person name="Glastad K.M."/>
            <person name="Werren J.H."/>
            <person name="Vineis J.H."/>
            <person name="Bowen J.L."/>
            <person name="Friedrich M."/>
            <person name="Jones J."/>
            <person name="Robertson H.M."/>
            <person name="Feyereisen R."/>
            <person name="Mechler-Hickson A."/>
            <person name="Mathers N."/>
            <person name="Lee C.E."/>
            <person name="Colbourne J.K."/>
            <person name="Biales A."/>
            <person name="Johnston J.S."/>
            <person name="Wellborn G.A."/>
            <person name="Rosendale A.J."/>
            <person name="Cridge A.G."/>
            <person name="Munoz-Torres M.C."/>
            <person name="Bain P.A."/>
            <person name="Manny A.R."/>
            <person name="Major K.M."/>
            <person name="Lambert F.N."/>
            <person name="Vulpe C.D."/>
            <person name="Tuck P."/>
            <person name="Blalock B.J."/>
            <person name="Lin Y.-Y."/>
            <person name="Smith M.E."/>
            <person name="Ochoa-Acuna H."/>
            <person name="Chen M.-J.M."/>
            <person name="Childers C.P."/>
            <person name="Qu J."/>
            <person name="Dugan S."/>
            <person name="Lee S.L."/>
            <person name="Chao H."/>
            <person name="Dinh H."/>
            <person name="Han Y."/>
            <person name="Doddapaneni H."/>
            <person name="Worley K.C."/>
            <person name="Muzny D.M."/>
            <person name="Gibbs R.A."/>
            <person name="Richards S."/>
        </authorList>
    </citation>
    <scope>NUCLEOTIDE SEQUENCE</scope>
    <source>
        <strain evidence="3">HAZT.00-mixed</strain>
        <tissue evidence="3">Whole organism</tissue>
    </source>
</reference>
<organism evidence="3">
    <name type="scientific">Hyalella azteca</name>
    <name type="common">Amphipod</name>
    <dbReference type="NCBI Taxonomy" id="294128"/>
    <lineage>
        <taxon>Eukaryota</taxon>
        <taxon>Metazoa</taxon>
        <taxon>Ecdysozoa</taxon>
        <taxon>Arthropoda</taxon>
        <taxon>Crustacea</taxon>
        <taxon>Multicrustacea</taxon>
        <taxon>Malacostraca</taxon>
        <taxon>Eumalacostraca</taxon>
        <taxon>Peracarida</taxon>
        <taxon>Amphipoda</taxon>
        <taxon>Senticaudata</taxon>
        <taxon>Talitrida</taxon>
        <taxon>Talitroidea</taxon>
        <taxon>Hyalellidae</taxon>
        <taxon>Hyalella</taxon>
    </lineage>
</organism>